<accession>A0A059CEK9</accession>
<feature type="region of interest" description="Disordered" evidence="1">
    <location>
        <begin position="119"/>
        <end position="150"/>
    </location>
</feature>
<dbReference type="AlphaFoldDB" id="A0A059CEK9"/>
<proteinExistence type="predicted"/>
<evidence type="ECO:0000313" key="2">
    <source>
        <dbReference type="EMBL" id="KCW76807.1"/>
    </source>
</evidence>
<gene>
    <name evidence="2" type="ORF">EUGRSUZ_D01164</name>
</gene>
<reference evidence="2" key="1">
    <citation type="submission" date="2013-07" db="EMBL/GenBank/DDBJ databases">
        <title>The genome of Eucalyptus grandis.</title>
        <authorList>
            <person name="Schmutz J."/>
            <person name="Hayes R."/>
            <person name="Myburg A."/>
            <person name="Tuskan G."/>
            <person name="Grattapaglia D."/>
            <person name="Rokhsar D.S."/>
        </authorList>
    </citation>
    <scope>NUCLEOTIDE SEQUENCE</scope>
    <source>
        <tissue evidence="2">Leaf extractions</tissue>
    </source>
</reference>
<feature type="compositionally biased region" description="Acidic residues" evidence="1">
    <location>
        <begin position="139"/>
        <end position="150"/>
    </location>
</feature>
<feature type="region of interest" description="Disordered" evidence="1">
    <location>
        <begin position="35"/>
        <end position="78"/>
    </location>
</feature>
<evidence type="ECO:0000256" key="1">
    <source>
        <dbReference type="SAM" id="MobiDB-lite"/>
    </source>
</evidence>
<organism evidence="2">
    <name type="scientific">Eucalyptus grandis</name>
    <name type="common">Flooded gum</name>
    <dbReference type="NCBI Taxonomy" id="71139"/>
    <lineage>
        <taxon>Eukaryota</taxon>
        <taxon>Viridiplantae</taxon>
        <taxon>Streptophyta</taxon>
        <taxon>Embryophyta</taxon>
        <taxon>Tracheophyta</taxon>
        <taxon>Spermatophyta</taxon>
        <taxon>Magnoliopsida</taxon>
        <taxon>eudicotyledons</taxon>
        <taxon>Gunneridae</taxon>
        <taxon>Pentapetalae</taxon>
        <taxon>rosids</taxon>
        <taxon>malvids</taxon>
        <taxon>Myrtales</taxon>
        <taxon>Myrtaceae</taxon>
        <taxon>Myrtoideae</taxon>
        <taxon>Eucalypteae</taxon>
        <taxon>Eucalyptus</taxon>
    </lineage>
</organism>
<dbReference type="Gramene" id="KCW76807">
    <property type="protein sequence ID" value="KCW76807"/>
    <property type="gene ID" value="EUGRSUZ_D01164"/>
</dbReference>
<dbReference type="EMBL" id="KK198756">
    <property type="protein sequence ID" value="KCW76807.1"/>
    <property type="molecule type" value="Genomic_DNA"/>
</dbReference>
<feature type="compositionally biased region" description="Basic and acidic residues" evidence="1">
    <location>
        <begin position="40"/>
        <end position="51"/>
    </location>
</feature>
<dbReference type="InParanoid" id="A0A059CEK9"/>
<protein>
    <submittedName>
        <fullName evidence="2">Uncharacterized protein</fullName>
    </submittedName>
</protein>
<sequence length="150" mass="16652">MGEIKVVAIINHFRHNQRLFKPRRLPRILTRNHNSLPKNALREQQETEDHAAAPPMSALVMQRTDPGDATPTERTRGVTLKPHIDALGVEAVAAFPQITVALAGGDIVQTYCAIRRSWVSPAKSESRRVPAPSERVGEETDEEDDDSRDG</sequence>
<name>A0A059CEK9_EUCGR</name>